<gene>
    <name evidence="1" type="ORF">DCO56_17590</name>
</gene>
<comment type="caution">
    <text evidence="1">The sequence shown here is derived from an EMBL/GenBank/DDBJ whole genome shotgun (WGS) entry which is preliminary data.</text>
</comment>
<dbReference type="EMBL" id="QCXX01000004">
    <property type="protein sequence ID" value="PUV23698.1"/>
    <property type="molecule type" value="Genomic_DNA"/>
</dbReference>
<accession>A0A363NSG9</accession>
<dbReference type="OrthoDB" id="9803050at2"/>
<dbReference type="SUPFAM" id="SSF49464">
    <property type="entry name" value="Carboxypeptidase regulatory domain-like"/>
    <property type="match status" value="1"/>
</dbReference>
<protein>
    <recommendedName>
        <fullName evidence="3">TonB-dependent receptor plug domain-containing protein</fullName>
    </recommendedName>
</protein>
<dbReference type="Gene3D" id="2.60.40.1120">
    <property type="entry name" value="Carboxypeptidase-like, regulatory domain"/>
    <property type="match status" value="1"/>
</dbReference>
<dbReference type="RefSeq" id="WP_108635036.1">
    <property type="nucleotide sequence ID" value="NZ_QCXX01000004.1"/>
</dbReference>
<name>A0A363NSG9_9SPHI</name>
<organism evidence="1 2">
    <name type="scientific">Sphingobacterium athyrii</name>
    <dbReference type="NCBI Taxonomy" id="2152717"/>
    <lineage>
        <taxon>Bacteria</taxon>
        <taxon>Pseudomonadati</taxon>
        <taxon>Bacteroidota</taxon>
        <taxon>Sphingobacteriia</taxon>
        <taxon>Sphingobacteriales</taxon>
        <taxon>Sphingobacteriaceae</taxon>
        <taxon>Sphingobacterium</taxon>
    </lineage>
</organism>
<keyword evidence="2" id="KW-1185">Reference proteome</keyword>
<dbReference type="Pfam" id="PF13715">
    <property type="entry name" value="CarbopepD_reg_2"/>
    <property type="match status" value="1"/>
</dbReference>
<evidence type="ECO:0008006" key="3">
    <source>
        <dbReference type="Google" id="ProtNLM"/>
    </source>
</evidence>
<reference evidence="1 2" key="1">
    <citation type="submission" date="2018-04" db="EMBL/GenBank/DDBJ databases">
        <title>Sphingobacterium sp. M46 Genome.</title>
        <authorList>
            <person name="Cheng J."/>
            <person name="Li Y."/>
        </authorList>
    </citation>
    <scope>NUCLEOTIDE SEQUENCE [LARGE SCALE GENOMIC DNA]</scope>
    <source>
        <strain evidence="1 2">M46</strain>
    </source>
</reference>
<dbReference type="InterPro" id="IPR008969">
    <property type="entry name" value="CarboxyPept-like_regulatory"/>
</dbReference>
<evidence type="ECO:0000313" key="2">
    <source>
        <dbReference type="Proteomes" id="UP000250831"/>
    </source>
</evidence>
<sequence>MKGIVLSRFLLLCWLIIFTYSKSSGQSNLSDLQVSIDTKNKEIIQILTEINKNYGISMSYDEQIFNRNIVYGRNFNKSSLEDLLAYLLKDSKIGFTVINRALILYPEDKTFTIKGRVVDSLSGESLIGANLVIAGKNRTGFSNNYGFYSLTLPKSNHDCVVSYLGYRTKNMRFTPEMENGYLVIKLSPMDMNLKEVVIDSDSIVADREQQRLNEKINWARFRNNSFYKGEADIIKVLQMQNGINGLTEGGSNLFVRGSGKDQNLILLDEAVVYNPSHLFGLTSVFNSDILKHTQIYKDGIPANYGGRLASIMEMNTRDGDNGAMHFFGGTSLLVARLGAEGPFIKRGKGSFLVTARSSISNLLNTEYRLFNVKGTYSDYNVKLNYAFSERNKIYLSGYVGQDEVVALNKNTNRWGNWTSTLRWNYVHSPRLFMNISAILSNYRNKLDVSKPESSDNRTWLTQIRDKSLKADFTYFMGLERTLDFGAQATLHRFKPGEIAPVDVNNEDNIFRAQTYEYTGYASFNWKIDSSFRVVLGTRVNAFSSTSFGRYYLLNNNQYKMLAEEADKRKAYYGLEPRITMMYRFGSGYSVRLSYNRLYQYLQLLQNDELAFSSLEAWIPAGQNIKPQYADAFSFRIHKMIYKGAISIEGYWKKMKNQVELIDHAQLILNPFIETQVKQGNGRMYGVEFSLNKRIGSFDGTFFYSWSRSFRTIAGINKGQEYVANADIPHVLKSNLSYSINRFMHLNAFYTVQSGRPLTYPMGFTEYEGIVVPIYSNRNSHRMPLFSRLDISCSIDLETKKQRETGRRNTLNIGLYNVLDRRNPLYYSFSEDDSGNPAVQQTSFSGIVPAINYAIRF</sequence>
<dbReference type="AlphaFoldDB" id="A0A363NSG9"/>
<proteinExistence type="predicted"/>
<dbReference type="SUPFAM" id="SSF56935">
    <property type="entry name" value="Porins"/>
    <property type="match status" value="1"/>
</dbReference>
<evidence type="ECO:0000313" key="1">
    <source>
        <dbReference type="EMBL" id="PUV23698.1"/>
    </source>
</evidence>
<dbReference type="Proteomes" id="UP000250831">
    <property type="component" value="Unassembled WGS sequence"/>
</dbReference>